<dbReference type="Proteomes" id="UP000078486">
    <property type="component" value="Unassembled WGS sequence"/>
</dbReference>
<sequence length="395" mass="42889">MTRLSGITWNHTRGYTPLVACAQRFAELHPGVEISWTRRSLLEFGEMPVEWLVDRFDLLVIDHPFIGAAARSKLFLPLDERVPSGIRAEWQDESVGKSGGSYAWEDRVWAAPVDAACPVAVWRPDLLARASAEPPRDWEGMMALAAKGLVLIPGVPTDAIHHFYMLCHALGTEPCACGDGEVAPAAVMRAALEELARLYAAVPEACRTMNPIAVHEALAAVEATAAYCPFAFGYSNYSRPGYAARRLRAGLPPAWKADGGGPARPLVTTLGGTGLAVSARSAHADWAARFAGFVSSGETQGGLYWQAGGQPAHRQAWRDGAINAATDDFFAATLPALDRAWLRPRFPGYLHFQDNAAPVVHAAACGETEVSFGIERLNTLWREARAIFYQHENKT</sequence>
<dbReference type="PANTHER" id="PTHR43649:SF12">
    <property type="entry name" value="DIACETYLCHITOBIOSE BINDING PROTEIN DASA"/>
    <property type="match status" value="1"/>
</dbReference>
<evidence type="ECO:0000256" key="1">
    <source>
        <dbReference type="ARBA" id="ARBA00004418"/>
    </source>
</evidence>
<dbReference type="RefSeq" id="WP_068771822.1">
    <property type="nucleotide sequence ID" value="NZ_CP109796.1"/>
</dbReference>
<evidence type="ECO:0000256" key="2">
    <source>
        <dbReference type="ARBA" id="ARBA00008520"/>
    </source>
</evidence>
<dbReference type="SUPFAM" id="SSF53850">
    <property type="entry name" value="Periplasmic binding protein-like II"/>
    <property type="match status" value="1"/>
</dbReference>
<dbReference type="GO" id="GO:0042597">
    <property type="term" value="C:periplasmic space"/>
    <property type="evidence" value="ECO:0007669"/>
    <property type="project" value="UniProtKB-SubCell"/>
</dbReference>
<comment type="subcellular location">
    <subcellularLocation>
        <location evidence="1">Periplasm</location>
    </subcellularLocation>
</comment>
<dbReference type="OrthoDB" id="9811622at2"/>
<evidence type="ECO:0000313" key="3">
    <source>
        <dbReference type="EMBL" id="OAM88103.1"/>
    </source>
</evidence>
<accession>A0A178IDK2</accession>
<organism evidence="3 4">
    <name type="scientific">Termitidicoccus mucosus</name>
    <dbReference type="NCBI Taxonomy" id="1184151"/>
    <lineage>
        <taxon>Bacteria</taxon>
        <taxon>Pseudomonadati</taxon>
        <taxon>Verrucomicrobiota</taxon>
        <taxon>Opitutia</taxon>
        <taxon>Opitutales</taxon>
        <taxon>Opitutaceae</taxon>
        <taxon>Termitidicoccus</taxon>
    </lineage>
</organism>
<dbReference type="InterPro" id="IPR050490">
    <property type="entry name" value="Bact_solute-bd_prot1"/>
</dbReference>
<gene>
    <name evidence="3" type="ORF">AW736_18690</name>
</gene>
<dbReference type="EMBL" id="LRRQ01000144">
    <property type="protein sequence ID" value="OAM88103.1"/>
    <property type="molecule type" value="Genomic_DNA"/>
</dbReference>
<dbReference type="InterPro" id="IPR006059">
    <property type="entry name" value="SBP"/>
</dbReference>
<dbReference type="Gene3D" id="3.40.190.10">
    <property type="entry name" value="Periplasmic binding protein-like II"/>
    <property type="match status" value="2"/>
</dbReference>
<name>A0A178IDK2_9BACT</name>
<comment type="similarity">
    <text evidence="2">Belongs to the bacterial solute-binding protein 1 family.</text>
</comment>
<protein>
    <recommendedName>
        <fullName evidence="5">ABC transporter substrate-binding protein</fullName>
    </recommendedName>
</protein>
<evidence type="ECO:0008006" key="5">
    <source>
        <dbReference type="Google" id="ProtNLM"/>
    </source>
</evidence>
<dbReference type="PANTHER" id="PTHR43649">
    <property type="entry name" value="ARABINOSE-BINDING PROTEIN-RELATED"/>
    <property type="match status" value="1"/>
</dbReference>
<reference evidence="3 4" key="1">
    <citation type="submission" date="2016-01" db="EMBL/GenBank/DDBJ databases">
        <title>High potential of lignocellulose degradation of a new Verrucomicrobia species.</title>
        <authorList>
            <person name="Wang Y."/>
            <person name="Shi Y."/>
            <person name="Qiu Z."/>
            <person name="Liu S."/>
            <person name="Yang H."/>
        </authorList>
    </citation>
    <scope>NUCLEOTIDE SEQUENCE [LARGE SCALE GENOMIC DNA]</scope>
    <source>
        <strain evidence="3 4">TSB47</strain>
    </source>
</reference>
<keyword evidence="4" id="KW-1185">Reference proteome</keyword>
<evidence type="ECO:0000313" key="4">
    <source>
        <dbReference type="Proteomes" id="UP000078486"/>
    </source>
</evidence>
<comment type="caution">
    <text evidence="3">The sequence shown here is derived from an EMBL/GenBank/DDBJ whole genome shotgun (WGS) entry which is preliminary data.</text>
</comment>
<dbReference type="STRING" id="1184151.AW736_18690"/>
<dbReference type="Pfam" id="PF13416">
    <property type="entry name" value="SBP_bac_8"/>
    <property type="match status" value="1"/>
</dbReference>
<proteinExistence type="inferred from homology"/>
<dbReference type="AlphaFoldDB" id="A0A178IDK2"/>